<gene>
    <name evidence="1" type="ORF">PsorP6_001514</name>
</gene>
<protein>
    <submittedName>
        <fullName evidence="1">Uncharacterized protein</fullName>
    </submittedName>
</protein>
<name>A0ACC0WTS7_9STRA</name>
<dbReference type="EMBL" id="CM047580">
    <property type="protein sequence ID" value="KAI9922315.1"/>
    <property type="molecule type" value="Genomic_DNA"/>
</dbReference>
<comment type="caution">
    <text evidence="1">The sequence shown here is derived from an EMBL/GenBank/DDBJ whole genome shotgun (WGS) entry which is preliminary data.</text>
</comment>
<proteinExistence type="predicted"/>
<sequence length="70" mass="7895">MGPRLWQTTRAQIMSKTVVLEYKFVFALTIAQQRGRRVSLALSLIGYIVVEVPFCTQATSKGKIQYMGDV</sequence>
<accession>A0ACC0WTS7</accession>
<evidence type="ECO:0000313" key="1">
    <source>
        <dbReference type="EMBL" id="KAI9922315.1"/>
    </source>
</evidence>
<organism evidence="1 2">
    <name type="scientific">Peronosclerospora sorghi</name>
    <dbReference type="NCBI Taxonomy" id="230839"/>
    <lineage>
        <taxon>Eukaryota</taxon>
        <taxon>Sar</taxon>
        <taxon>Stramenopiles</taxon>
        <taxon>Oomycota</taxon>
        <taxon>Peronosporomycetes</taxon>
        <taxon>Peronosporales</taxon>
        <taxon>Peronosporaceae</taxon>
        <taxon>Peronosclerospora</taxon>
    </lineage>
</organism>
<keyword evidence="2" id="KW-1185">Reference proteome</keyword>
<dbReference type="Proteomes" id="UP001163321">
    <property type="component" value="Chromosome 1"/>
</dbReference>
<reference evidence="1 2" key="1">
    <citation type="journal article" date="2022" name="bioRxiv">
        <title>The genome of the oomycete Peronosclerospora sorghi, a cosmopolitan pathogen of maize and sorghum, is inflated with dispersed pseudogenes.</title>
        <authorList>
            <person name="Fletcher K."/>
            <person name="Martin F."/>
            <person name="Isakeit T."/>
            <person name="Cavanaugh K."/>
            <person name="Magill C."/>
            <person name="Michelmore R."/>
        </authorList>
    </citation>
    <scope>NUCLEOTIDE SEQUENCE [LARGE SCALE GENOMIC DNA]</scope>
    <source>
        <strain evidence="1">P6</strain>
    </source>
</reference>
<evidence type="ECO:0000313" key="2">
    <source>
        <dbReference type="Proteomes" id="UP001163321"/>
    </source>
</evidence>